<reference evidence="2 3" key="2">
    <citation type="submission" date="2007-01" db="EMBL/GenBank/DDBJ databases">
        <title>Sequencing of the draft genome and assembly of Thermosinus carboxydivorans Nor1.</title>
        <authorList>
            <consortium name="US DOE Joint Genome Institute (JGI-PGF)"/>
            <person name="Copeland A."/>
            <person name="Lucas S."/>
            <person name="Lapidus A."/>
            <person name="Barry K."/>
            <person name="Glavina del Rio T."/>
            <person name="Dalin E."/>
            <person name="Tice H."/>
            <person name="Bruce D."/>
            <person name="Pitluck S."/>
            <person name="Richardson P."/>
        </authorList>
    </citation>
    <scope>NUCLEOTIDE SEQUENCE [LARGE SCALE GENOMIC DNA]</scope>
    <source>
        <strain evidence="2 3">Nor1</strain>
    </source>
</reference>
<dbReference type="eggNOG" id="COG1358">
    <property type="taxonomic scope" value="Bacteria"/>
</dbReference>
<evidence type="ECO:0000313" key="2">
    <source>
        <dbReference type="EMBL" id="EAX47694.1"/>
    </source>
</evidence>
<dbReference type="RefSeq" id="WP_007289422.1">
    <property type="nucleotide sequence ID" value="NZ_AAWL01000008.1"/>
</dbReference>
<organism evidence="2 3">
    <name type="scientific">Thermosinus carboxydivorans Nor1</name>
    <dbReference type="NCBI Taxonomy" id="401526"/>
    <lineage>
        <taxon>Bacteria</taxon>
        <taxon>Bacillati</taxon>
        <taxon>Bacillota</taxon>
        <taxon>Negativicutes</taxon>
        <taxon>Selenomonadales</taxon>
        <taxon>Sporomusaceae</taxon>
        <taxon>Thermosinus</taxon>
    </lineage>
</organism>
<evidence type="ECO:0000259" key="1">
    <source>
        <dbReference type="Pfam" id="PF01248"/>
    </source>
</evidence>
<comment type="caution">
    <text evidence="2">The sequence shown here is derived from an EMBL/GenBank/DDBJ whole genome shotgun (WGS) entry which is preliminary data.</text>
</comment>
<dbReference type="SUPFAM" id="SSF55315">
    <property type="entry name" value="L30e-like"/>
    <property type="match status" value="1"/>
</dbReference>
<feature type="domain" description="Ribosomal protein eL8/eL30/eS12/Gadd45" evidence="1">
    <location>
        <begin position="6"/>
        <end position="80"/>
    </location>
</feature>
<accession>A1HQK4</accession>
<protein>
    <submittedName>
        <fullName evidence="2">Ribosomal protein L7Ae/L30e/S12e/Gadd45</fullName>
    </submittedName>
</protein>
<keyword evidence="3" id="KW-1185">Reference proteome</keyword>
<dbReference type="OrthoDB" id="1634364at2"/>
<name>A1HQK4_9FIRM</name>
<dbReference type="InterPro" id="IPR004038">
    <property type="entry name" value="Ribosomal_eL8/eL30/eS12/Gad45"/>
</dbReference>
<evidence type="ECO:0000313" key="3">
    <source>
        <dbReference type="Proteomes" id="UP000005139"/>
    </source>
</evidence>
<dbReference type="EMBL" id="AAWL01000008">
    <property type="protein sequence ID" value="EAX47694.1"/>
    <property type="molecule type" value="Genomic_DNA"/>
</dbReference>
<keyword evidence="2" id="KW-0689">Ribosomal protein</keyword>
<dbReference type="InterPro" id="IPR029064">
    <property type="entry name" value="Ribosomal_eL30-like_sf"/>
</dbReference>
<gene>
    <name evidence="2" type="ORF">TcarDRAFT_0992</name>
</gene>
<reference evidence="2 3" key="1">
    <citation type="submission" date="2007-01" db="EMBL/GenBank/DDBJ databases">
        <title>Annotation of the draft genome assembly of Thermosinus carboxydivorans Nor1.</title>
        <authorList>
            <consortium name="US DOE Joint Genome Institute (JGI-ORNL)"/>
            <person name="Larimer F."/>
            <person name="Land M."/>
            <person name="Hauser L."/>
        </authorList>
    </citation>
    <scope>NUCLEOTIDE SEQUENCE [LARGE SCALE GENOMIC DNA]</scope>
    <source>
        <strain evidence="2 3">Nor1</strain>
    </source>
</reference>
<dbReference type="Pfam" id="PF01248">
    <property type="entry name" value="Ribosomal_L7Ae"/>
    <property type="match status" value="1"/>
</dbReference>
<proteinExistence type="predicted"/>
<dbReference type="Proteomes" id="UP000005139">
    <property type="component" value="Unassembled WGS sequence"/>
</dbReference>
<sequence length="81" mass="8606">MSLETLKKAKKVIGAKQTTRAIEKGMALRVYLATDADHRIVQPIRTLCAQKGLPVEEGLTMDELGRACGIEVGAAAVAIVS</sequence>
<dbReference type="Gene3D" id="3.30.1330.30">
    <property type="match status" value="1"/>
</dbReference>
<keyword evidence="2" id="KW-0687">Ribonucleoprotein</keyword>
<dbReference type="AlphaFoldDB" id="A1HQK4"/>
<dbReference type="PRINTS" id="PR00884">
    <property type="entry name" value="RIBOSOMALHS6"/>
</dbReference>
<dbReference type="GO" id="GO:0005840">
    <property type="term" value="C:ribosome"/>
    <property type="evidence" value="ECO:0007669"/>
    <property type="project" value="UniProtKB-KW"/>
</dbReference>